<accession>A0A2U2MUW0</accession>
<keyword evidence="2" id="KW-0472">Membrane</keyword>
<evidence type="ECO:0000313" key="4">
    <source>
        <dbReference type="Proteomes" id="UP000245753"/>
    </source>
</evidence>
<feature type="transmembrane region" description="Helical" evidence="2">
    <location>
        <begin position="400"/>
        <end position="418"/>
    </location>
</feature>
<keyword evidence="2" id="KW-0812">Transmembrane</keyword>
<name>A0A2U2MUW0_9BIFI</name>
<evidence type="ECO:0000256" key="1">
    <source>
        <dbReference type="SAM" id="Coils"/>
    </source>
</evidence>
<feature type="coiled-coil region" evidence="1">
    <location>
        <begin position="427"/>
        <end position="468"/>
    </location>
</feature>
<gene>
    <name evidence="3" type="ORF">DF200_01620</name>
</gene>
<comment type="caution">
    <text evidence="3">The sequence shown here is derived from an EMBL/GenBank/DDBJ whole genome shotgun (WGS) entry which is preliminary data.</text>
</comment>
<evidence type="ECO:0000256" key="2">
    <source>
        <dbReference type="SAM" id="Phobius"/>
    </source>
</evidence>
<feature type="transmembrane region" description="Helical" evidence="2">
    <location>
        <begin position="377"/>
        <end position="394"/>
    </location>
</feature>
<dbReference type="Proteomes" id="UP000245753">
    <property type="component" value="Unassembled WGS sequence"/>
</dbReference>
<dbReference type="SUPFAM" id="SSF48452">
    <property type="entry name" value="TPR-like"/>
    <property type="match status" value="1"/>
</dbReference>
<reference evidence="3 4" key="1">
    <citation type="journal article" date="2018" name="Int. J. Syst. Evol. Microbiol.">
        <title>Bifidobacterium catulorum sp. nov., a novel taxon from the faeces of the baby common marmoset (Callithrix jacchus).</title>
        <authorList>
            <person name="Modesto M."/>
            <person name="Michelini S."/>
            <person name="Oki K."/>
            <person name="Biavati B."/>
            <person name="Watanabe K."/>
            <person name="Mattarelli P."/>
        </authorList>
    </citation>
    <scope>NUCLEOTIDE SEQUENCE [LARGE SCALE GENOMIC DNA]</scope>
    <source>
        <strain evidence="3 4">MRM 8.19</strain>
    </source>
</reference>
<keyword evidence="4" id="KW-1185">Reference proteome</keyword>
<proteinExistence type="predicted"/>
<dbReference type="RefSeq" id="WP_109136551.1">
    <property type="nucleotide sequence ID" value="NZ_QFFN01000002.1"/>
</dbReference>
<evidence type="ECO:0000313" key="3">
    <source>
        <dbReference type="EMBL" id="PWG60602.1"/>
    </source>
</evidence>
<organism evidence="3 4">
    <name type="scientific">Bifidobacterium catulorum</name>
    <dbReference type="NCBI Taxonomy" id="1630173"/>
    <lineage>
        <taxon>Bacteria</taxon>
        <taxon>Bacillati</taxon>
        <taxon>Actinomycetota</taxon>
        <taxon>Actinomycetes</taxon>
        <taxon>Bifidobacteriales</taxon>
        <taxon>Bifidobacteriaceae</taxon>
        <taxon>Bifidobacterium</taxon>
    </lineage>
</organism>
<dbReference type="OrthoDB" id="9952112at2"/>
<dbReference type="EMBL" id="QFFN01000002">
    <property type="protein sequence ID" value="PWG60602.1"/>
    <property type="molecule type" value="Genomic_DNA"/>
</dbReference>
<dbReference type="InterPro" id="IPR011990">
    <property type="entry name" value="TPR-like_helical_dom_sf"/>
</dbReference>
<keyword evidence="2" id="KW-1133">Transmembrane helix</keyword>
<dbReference type="AlphaFoldDB" id="A0A2U2MUW0"/>
<keyword evidence="1" id="KW-0175">Coiled coil</keyword>
<protein>
    <submittedName>
        <fullName evidence="3">Uncharacterized protein</fullName>
    </submittedName>
</protein>
<sequence length="482" mass="54721">MERIPDYYELLKLHPADPLAAIQQELQRRFSVYEKVYMRDDNARRQAQLIKQALTDAFADEPTRQRYDAALEEQKHPHTESKKGHDWLAQAKKLYHEGQYNQAAAAIGRVAHGDEPDPYAWAALIALKRLDNTTDVHEREQIIRTAQNHLDNAYVCLKAGEQSEQTRVDCLRASMEVLLAQGKAEEALTKVQEALKHSSATAFPRLCQFQSECFMRNADGNEWNLDEATHSAIFGLQALADHPGQWTEQQFQDLYKELTAYAPVRHDLSRQTISRIQDYANTCQERLDLLDTTPIPQPAQDQWKRHFQNETASCRQRIAWINQKAAQDAATLRQQLTTMIAQYQSLMQSHAGKSAEYQALLGKAQSMSNDGKPPKRHRIALVVAVILALVIVTAGTNSGMLTFILLLALEVPFAYLAWQGMTAGSRYSKLQSQIEQSDQELRKIADTIQTLQTTIQQTQERIRLADQDPSQYVLRWAGPSLG</sequence>